<keyword evidence="5" id="KW-1185">Reference proteome</keyword>
<feature type="compositionally biased region" description="Polar residues" evidence="1">
    <location>
        <begin position="16"/>
        <end position="26"/>
    </location>
</feature>
<sequence>MKKQSKTHKVDYKYYNSGSKTSRNRNVQQLETNNKIPQSDVVGPVVKISKEVTNETDIISPNNPIINQNQEIFDTYQKSYIEAKKFLNDHNIKISTITLDCKLGTLIDVDLFAKNVILKEDQIVSVKFGNRNDPATNRTIVVLKTKKKPSTKNFYNQVTILMKPTNNPERNYINIKVFKNGSLQMTGCKDMEDFNNVTVKLIEILKNGRRSKKDNKHIKFITDPNKIGIYDVKIRMINSDFKLDYKVDRKKLAKILKKYHGQNTKDKEIGYVECKYQPTGGHSCVNIKYNNDGNKTSIFVFQTGSIIITGAKNLNHIISAYFFIHKVLSRYYKKIKILPLQQNLVQLEIAKYFQKVNQKTYPVEIQE</sequence>
<evidence type="ECO:0000313" key="4">
    <source>
        <dbReference type="EMBL" id="AKI81121.1"/>
    </source>
</evidence>
<accession>E3VY19</accession>
<dbReference type="Proteomes" id="UP000274448">
    <property type="component" value="Segment"/>
</dbReference>
<evidence type="ECO:0000256" key="1">
    <source>
        <dbReference type="SAM" id="MobiDB-lite"/>
    </source>
</evidence>
<protein>
    <submittedName>
        <fullName evidence="2">TATA-box-binding protein-like protein</fullName>
    </submittedName>
</protein>
<evidence type="ECO:0000313" key="2">
    <source>
        <dbReference type="EMBL" id="ADO18642.1"/>
    </source>
</evidence>
<dbReference type="OrthoDB" id="27924at10239"/>
<feature type="region of interest" description="Disordered" evidence="1">
    <location>
        <begin position="1"/>
        <end position="26"/>
    </location>
</feature>
<evidence type="ECO:0000313" key="6">
    <source>
        <dbReference type="Proteomes" id="UP000241474"/>
    </source>
</evidence>
<dbReference type="KEGG" id="vg:9925078"/>
<dbReference type="RefSeq" id="YP_003986960.1">
    <property type="nucleotide sequence ID" value="NC_014649.1"/>
</dbReference>
<dbReference type="EMBL" id="KM982401">
    <property type="protein sequence ID" value="AKI79224.1"/>
    <property type="molecule type" value="Genomic_DNA"/>
</dbReference>
<proteinExistence type="predicted"/>
<evidence type="ECO:0000313" key="5">
    <source>
        <dbReference type="Proteomes" id="UP000201519"/>
    </source>
</evidence>
<reference evidence="6 7" key="2">
    <citation type="submission" date="2014-10" db="EMBL/GenBank/DDBJ databases">
        <title>Pan-genome analysis of Brazilian lineage A amoebal mimiviruses.</title>
        <authorList>
            <person name="Assis F.L."/>
            <person name="Abrahao J.S."/>
            <person name="Kroon E.G."/>
            <person name="Dornas F.P."/>
            <person name="Andrade K.R."/>
            <person name="Borato P.V.M."/>
            <person name="Pilotto M.R."/>
            <person name="Benamar S."/>
            <person name="LaScola B."/>
            <person name="Colson P."/>
        </authorList>
    </citation>
    <scope>NUCLEOTIDE SEQUENCE [LARGE SCALE GENOMIC DNA]</scope>
    <source>
        <strain evidence="4 7">Amazonia</strain>
        <strain evidence="3 6">Oyster</strain>
    </source>
</reference>
<accession>A0A0G2Y3Y0</accession>
<dbReference type="SUPFAM" id="SSF55945">
    <property type="entry name" value="TATA-box binding protein-like"/>
    <property type="match status" value="2"/>
</dbReference>
<dbReference type="SMR" id="A0A0G2Y3Y0"/>
<dbReference type="EMBL" id="KM982403">
    <property type="protein sequence ID" value="AKI81121.1"/>
    <property type="molecule type" value="Genomic_DNA"/>
</dbReference>
<evidence type="ECO:0000313" key="3">
    <source>
        <dbReference type="EMBL" id="AKI79224.1"/>
    </source>
</evidence>
<dbReference type="Proteomes" id="UP000201519">
    <property type="component" value="Segment"/>
</dbReference>
<evidence type="ECO:0000313" key="7">
    <source>
        <dbReference type="Proteomes" id="UP000274448"/>
    </source>
</evidence>
<gene>
    <name evidence="2" type="primary">R453</name>
</gene>
<dbReference type="InterPro" id="IPR012295">
    <property type="entry name" value="TBP_dom_sf"/>
</dbReference>
<organism evidence="2 5">
    <name type="scientific">Acanthamoeba polyphaga mimivirus</name>
    <name type="common">APMV</name>
    <dbReference type="NCBI Taxonomy" id="212035"/>
    <lineage>
        <taxon>Viruses</taxon>
        <taxon>Varidnaviria</taxon>
        <taxon>Bamfordvirae</taxon>
        <taxon>Nucleocytoviricota</taxon>
        <taxon>Megaviricetes</taxon>
        <taxon>Imitervirales</taxon>
        <taxon>Mimiviridae</taxon>
        <taxon>Megamimivirinae</taxon>
        <taxon>Mimivirus</taxon>
        <taxon>Mimivirus bradfordmassiliense</taxon>
    </lineage>
</organism>
<dbReference type="Proteomes" id="UP000241474">
    <property type="component" value="Segment"/>
</dbReference>
<organismHost>
    <name type="scientific">Acanthamoeba polyphaga</name>
    <name type="common">Amoeba</name>
    <dbReference type="NCBI Taxonomy" id="5757"/>
</organismHost>
<dbReference type="GeneID" id="9925078"/>
<dbReference type="EMBL" id="HQ336222">
    <property type="protein sequence ID" value="ADO18642.1"/>
    <property type="molecule type" value="Genomic_DNA"/>
</dbReference>
<reference evidence="2 5" key="1">
    <citation type="journal article" date="2011" name="Virol. J.">
        <title>Breaking the 1000-gene barrier for Mimivirus using ultra-deep genome and transcriptome sequencing.</title>
        <authorList>
            <person name="Legendre M."/>
            <person name="Santini S."/>
            <person name="Rico A."/>
            <person name="Abergel C."/>
            <person name="Claverie J.M."/>
        </authorList>
    </citation>
    <scope>NUCLEOTIDE SEQUENCE [LARGE SCALE GENOMIC DNA]</scope>
</reference>
<name>A0A0G2Y3Y0_MIMIV</name>
<dbReference type="Gene3D" id="3.30.310.10">
    <property type="entry name" value="TATA-Binding Protein"/>
    <property type="match status" value="1"/>
</dbReference>